<protein>
    <submittedName>
        <fullName evidence="1">Uncharacterized protein</fullName>
    </submittedName>
</protein>
<gene>
    <name evidence="1" type="ORF">NDU88_005721</name>
</gene>
<comment type="caution">
    <text evidence="1">The sequence shown here is derived from an EMBL/GenBank/DDBJ whole genome shotgun (WGS) entry which is preliminary data.</text>
</comment>
<dbReference type="Proteomes" id="UP001066276">
    <property type="component" value="Chromosome 7"/>
</dbReference>
<keyword evidence="2" id="KW-1185">Reference proteome</keyword>
<sequence length="68" mass="7135">MVRGPGIAAETRAVSSWLAPPPDIRGHAPRQIGPCGTTREITAVQCVGGAFRPRLVGPGRPEAECFPD</sequence>
<evidence type="ECO:0000313" key="1">
    <source>
        <dbReference type="EMBL" id="KAJ1127318.1"/>
    </source>
</evidence>
<evidence type="ECO:0000313" key="2">
    <source>
        <dbReference type="Proteomes" id="UP001066276"/>
    </source>
</evidence>
<dbReference type="AlphaFoldDB" id="A0AAV7PNI3"/>
<organism evidence="1 2">
    <name type="scientific">Pleurodeles waltl</name>
    <name type="common">Iberian ribbed newt</name>
    <dbReference type="NCBI Taxonomy" id="8319"/>
    <lineage>
        <taxon>Eukaryota</taxon>
        <taxon>Metazoa</taxon>
        <taxon>Chordata</taxon>
        <taxon>Craniata</taxon>
        <taxon>Vertebrata</taxon>
        <taxon>Euteleostomi</taxon>
        <taxon>Amphibia</taxon>
        <taxon>Batrachia</taxon>
        <taxon>Caudata</taxon>
        <taxon>Salamandroidea</taxon>
        <taxon>Salamandridae</taxon>
        <taxon>Pleurodelinae</taxon>
        <taxon>Pleurodeles</taxon>
    </lineage>
</organism>
<reference evidence="1" key="1">
    <citation type="journal article" date="2022" name="bioRxiv">
        <title>Sequencing and chromosome-scale assembly of the giantPleurodeles waltlgenome.</title>
        <authorList>
            <person name="Brown T."/>
            <person name="Elewa A."/>
            <person name="Iarovenko S."/>
            <person name="Subramanian E."/>
            <person name="Araus A.J."/>
            <person name="Petzold A."/>
            <person name="Susuki M."/>
            <person name="Suzuki K.-i.T."/>
            <person name="Hayashi T."/>
            <person name="Toyoda A."/>
            <person name="Oliveira C."/>
            <person name="Osipova E."/>
            <person name="Leigh N.D."/>
            <person name="Simon A."/>
            <person name="Yun M.H."/>
        </authorList>
    </citation>
    <scope>NUCLEOTIDE SEQUENCE</scope>
    <source>
        <strain evidence="1">20211129_DDA</strain>
        <tissue evidence="1">Liver</tissue>
    </source>
</reference>
<dbReference type="EMBL" id="JANPWB010000011">
    <property type="protein sequence ID" value="KAJ1127318.1"/>
    <property type="molecule type" value="Genomic_DNA"/>
</dbReference>
<accession>A0AAV7PNI3</accession>
<proteinExistence type="predicted"/>
<name>A0AAV7PNI3_PLEWA</name>